<organism evidence="8 9">
    <name type="scientific">Brevibacillus brevis</name>
    <name type="common">Bacillus brevis</name>
    <dbReference type="NCBI Taxonomy" id="1393"/>
    <lineage>
        <taxon>Bacteria</taxon>
        <taxon>Bacillati</taxon>
        <taxon>Bacillota</taxon>
        <taxon>Bacilli</taxon>
        <taxon>Bacillales</taxon>
        <taxon>Paenibacillaceae</taxon>
        <taxon>Brevibacillus</taxon>
    </lineage>
</organism>
<reference evidence="8 9" key="1">
    <citation type="journal article" date="2015" name="Genome Announc.">
        <title>Draft Genome Sequence of Brevibacillus brevis DZQ7, a Plant Growth-Promoting Rhizobacterium with Broad-Spectrum Antimicrobial Activity.</title>
        <authorList>
            <person name="Hou Q."/>
            <person name="Wang C."/>
            <person name="Hou X."/>
            <person name="Xia Z."/>
            <person name="Ye J."/>
            <person name="Liu K."/>
            <person name="Liu H."/>
            <person name="Wang J."/>
            <person name="Guo H."/>
            <person name="Yu X."/>
            <person name="Yang Y."/>
            <person name="Du B."/>
            <person name="Ding Y."/>
        </authorList>
    </citation>
    <scope>NUCLEOTIDE SEQUENCE [LARGE SCALE GENOMIC DNA]</scope>
    <source>
        <strain evidence="8 9">DZQ7</strain>
    </source>
</reference>
<dbReference type="GO" id="GO:0050532">
    <property type="term" value="F:2-phosphosulfolactate phosphatase activity"/>
    <property type="evidence" value="ECO:0007669"/>
    <property type="project" value="UniProtKB-EC"/>
</dbReference>
<evidence type="ECO:0000256" key="7">
    <source>
        <dbReference type="ARBA" id="ARBA00033711"/>
    </source>
</evidence>
<dbReference type="RefSeq" id="WP_048033031.1">
    <property type="nucleotide sequence ID" value="NZ_CP030117.1"/>
</dbReference>
<keyword evidence="5 8" id="KW-0378">Hydrolase</keyword>
<name>A0A2Z4MIV5_BREBE</name>
<evidence type="ECO:0000256" key="6">
    <source>
        <dbReference type="ARBA" id="ARBA00022842"/>
    </source>
</evidence>
<evidence type="ECO:0000256" key="5">
    <source>
        <dbReference type="ARBA" id="ARBA00022801"/>
    </source>
</evidence>
<evidence type="ECO:0000256" key="2">
    <source>
        <dbReference type="ARBA" id="ARBA00009997"/>
    </source>
</evidence>
<accession>A0A2Z4MIV5</accession>
<comment type="cofactor">
    <cofactor evidence="1">
        <name>Mg(2+)</name>
        <dbReference type="ChEBI" id="CHEBI:18420"/>
    </cofactor>
</comment>
<dbReference type="EC" id="3.1.3.71" evidence="3"/>
<sequence length="247" mass="26280">MVEILGETPVCKQLDYTARFDWGYEGVEHVGAASDMIVIIDVLSFSTCVDIVTGRGGIVYPYQVKDESALTFAKQKAALLAGKRGEPISLSPACLKTVPMGSRIVLPSPNGSTCTVLAKKTAAKVIAACLRNASSVAKYIQQQKGSVTVIACGERWENGALRPAIEDMIAAGALLHELEGYCLSPEAEMAVATFRSAQAHLSAYLQNCASGQELISMGYPEDVALAAQWNQSGTVPVLNDDFAYEAI</sequence>
<evidence type="ECO:0000313" key="8">
    <source>
        <dbReference type="EMBL" id="AWX56343.1"/>
    </source>
</evidence>
<protein>
    <recommendedName>
        <fullName evidence="4">Probable 2-phosphosulfolactate phosphatase</fullName>
        <ecNumber evidence="3">3.1.3.71</ecNumber>
    </recommendedName>
</protein>
<gene>
    <name evidence="8" type="ORF">AB432_015425</name>
</gene>
<evidence type="ECO:0000256" key="1">
    <source>
        <dbReference type="ARBA" id="ARBA00001946"/>
    </source>
</evidence>
<dbReference type="GO" id="GO:0000287">
    <property type="term" value="F:magnesium ion binding"/>
    <property type="evidence" value="ECO:0007669"/>
    <property type="project" value="InterPro"/>
</dbReference>
<proteinExistence type="inferred from homology"/>
<comment type="catalytic activity">
    <reaction evidence="7">
        <text>(2R)-O-phospho-3-sulfolactate + H2O = (2R)-3-sulfolactate + phosphate</text>
        <dbReference type="Rhea" id="RHEA:23416"/>
        <dbReference type="ChEBI" id="CHEBI:15377"/>
        <dbReference type="ChEBI" id="CHEBI:15597"/>
        <dbReference type="ChEBI" id="CHEBI:43474"/>
        <dbReference type="ChEBI" id="CHEBI:58738"/>
        <dbReference type="EC" id="3.1.3.71"/>
    </reaction>
</comment>
<evidence type="ECO:0000256" key="3">
    <source>
        <dbReference type="ARBA" id="ARBA00012953"/>
    </source>
</evidence>
<dbReference type="PANTHER" id="PTHR37311:SF1">
    <property type="entry name" value="2-PHOSPHOSULFOLACTATE PHOSPHATASE-RELATED"/>
    <property type="match status" value="1"/>
</dbReference>
<dbReference type="Proteomes" id="UP000036061">
    <property type="component" value="Chromosome"/>
</dbReference>
<dbReference type="InterPro" id="IPR005238">
    <property type="entry name" value="ComB-like"/>
</dbReference>
<dbReference type="Pfam" id="PF04029">
    <property type="entry name" value="2-ph_phosp"/>
    <property type="match status" value="1"/>
</dbReference>
<dbReference type="InterPro" id="IPR036702">
    <property type="entry name" value="ComB-like_sf"/>
</dbReference>
<dbReference type="GO" id="GO:0050545">
    <property type="term" value="F:sulfopyruvate decarboxylase activity"/>
    <property type="evidence" value="ECO:0007669"/>
    <property type="project" value="TreeGrafter"/>
</dbReference>
<evidence type="ECO:0000313" key="9">
    <source>
        <dbReference type="Proteomes" id="UP000036061"/>
    </source>
</evidence>
<comment type="similarity">
    <text evidence="2">Belongs to the ComB family.</text>
</comment>
<dbReference type="PANTHER" id="PTHR37311">
    <property type="entry name" value="2-PHOSPHOSULFOLACTATE PHOSPHATASE-RELATED"/>
    <property type="match status" value="1"/>
</dbReference>
<dbReference type="Gene3D" id="3.90.1560.10">
    <property type="entry name" value="ComB-like"/>
    <property type="match status" value="1"/>
</dbReference>
<keyword evidence="6" id="KW-0460">Magnesium</keyword>
<evidence type="ECO:0000256" key="4">
    <source>
        <dbReference type="ARBA" id="ARBA00021948"/>
    </source>
</evidence>
<dbReference type="SUPFAM" id="SSF142823">
    <property type="entry name" value="ComB-like"/>
    <property type="match status" value="1"/>
</dbReference>
<dbReference type="AlphaFoldDB" id="A0A2Z4MIV5"/>
<dbReference type="EMBL" id="CP030117">
    <property type="protein sequence ID" value="AWX56343.1"/>
    <property type="molecule type" value="Genomic_DNA"/>
</dbReference>